<evidence type="ECO:0000313" key="1">
    <source>
        <dbReference type="EMBL" id="GBM34596.1"/>
    </source>
</evidence>
<dbReference type="AlphaFoldDB" id="A0A4Y2F2Q6"/>
<organism evidence="1 2">
    <name type="scientific">Araneus ventricosus</name>
    <name type="common">Orbweaver spider</name>
    <name type="synonym">Epeira ventricosa</name>
    <dbReference type="NCBI Taxonomy" id="182803"/>
    <lineage>
        <taxon>Eukaryota</taxon>
        <taxon>Metazoa</taxon>
        <taxon>Ecdysozoa</taxon>
        <taxon>Arthropoda</taxon>
        <taxon>Chelicerata</taxon>
        <taxon>Arachnida</taxon>
        <taxon>Araneae</taxon>
        <taxon>Araneomorphae</taxon>
        <taxon>Entelegynae</taxon>
        <taxon>Araneoidea</taxon>
        <taxon>Araneidae</taxon>
        <taxon>Araneus</taxon>
    </lineage>
</organism>
<keyword evidence="2" id="KW-1185">Reference proteome</keyword>
<gene>
    <name evidence="1" type="ORF">AVEN_171640_1</name>
</gene>
<dbReference type="EMBL" id="BGPR01000764">
    <property type="protein sequence ID" value="GBM34596.1"/>
    <property type="molecule type" value="Genomic_DNA"/>
</dbReference>
<evidence type="ECO:0000313" key="2">
    <source>
        <dbReference type="Proteomes" id="UP000499080"/>
    </source>
</evidence>
<proteinExistence type="predicted"/>
<sequence length="139" mass="15515">MLSQKPLYKRSGMQPCIIVQKKPRARLLQMWPYTNTSQEPFEHLAVKLTVYSLTMQEEIPYGLCHGSSNSSDSTLMVNSRSCCKSSRTLSMFVPVLLVVGRPLRCSSSTLSSPSLNLIKHAYTVFNVMVSSPYACFSIA</sequence>
<name>A0A4Y2F2Q6_ARAVE</name>
<accession>A0A4Y2F2Q6</accession>
<comment type="caution">
    <text evidence="1">The sequence shown here is derived from an EMBL/GenBank/DDBJ whole genome shotgun (WGS) entry which is preliminary data.</text>
</comment>
<protein>
    <submittedName>
        <fullName evidence="1">Uncharacterized protein</fullName>
    </submittedName>
</protein>
<reference evidence="1 2" key="1">
    <citation type="journal article" date="2019" name="Sci. Rep.">
        <title>Orb-weaving spider Araneus ventricosus genome elucidates the spidroin gene catalogue.</title>
        <authorList>
            <person name="Kono N."/>
            <person name="Nakamura H."/>
            <person name="Ohtoshi R."/>
            <person name="Moran D.A.P."/>
            <person name="Shinohara A."/>
            <person name="Yoshida Y."/>
            <person name="Fujiwara M."/>
            <person name="Mori M."/>
            <person name="Tomita M."/>
            <person name="Arakawa K."/>
        </authorList>
    </citation>
    <scope>NUCLEOTIDE SEQUENCE [LARGE SCALE GENOMIC DNA]</scope>
</reference>
<dbReference type="Proteomes" id="UP000499080">
    <property type="component" value="Unassembled WGS sequence"/>
</dbReference>